<dbReference type="SUPFAM" id="SSF141571">
    <property type="entry name" value="Pentapeptide repeat-like"/>
    <property type="match status" value="1"/>
</dbReference>
<protein>
    <submittedName>
        <fullName evidence="2">Pentapeptide repeat-containing protein</fullName>
    </submittedName>
</protein>
<sequence>MLLVVDPSWPTWWGELTQPHATLLASLAVLTSAVIAFAAAWLTHHRERQAARQERYTTIAEQLAHKSETVRLAGIYALEALANEWQQARQGGQRDVAVELLCAYLRSPRRKGGDKEARSAVATIFRLHSNVWTKKMGLGNRWVRRILSPWINETRVIQAPWPSDIINLEGADLRGVRFTNVDFRGSRLVGADLTEALLMASDLRKADISHACLKKACLWRADLRGTNLSGADFGVLGVDEASFCAPPDLKGMDRNPSVKWDSDTMWPTGFNVNEVISYQTAKNVVTPSP</sequence>
<evidence type="ECO:0000313" key="3">
    <source>
        <dbReference type="Proteomes" id="UP001595797"/>
    </source>
</evidence>
<evidence type="ECO:0000313" key="2">
    <source>
        <dbReference type="EMBL" id="MFC4905564.1"/>
    </source>
</evidence>
<comment type="caution">
    <text evidence="2">The sequence shown here is derived from an EMBL/GenBank/DDBJ whole genome shotgun (WGS) entry which is preliminary data.</text>
</comment>
<dbReference type="EMBL" id="JBHSIW010000028">
    <property type="protein sequence ID" value="MFC4905564.1"/>
    <property type="molecule type" value="Genomic_DNA"/>
</dbReference>
<dbReference type="PANTHER" id="PTHR14136:SF17">
    <property type="entry name" value="BTB_POZ DOMAIN-CONTAINING PROTEIN KCTD9"/>
    <property type="match status" value="1"/>
</dbReference>
<keyword evidence="1" id="KW-0472">Membrane</keyword>
<keyword evidence="1" id="KW-0812">Transmembrane</keyword>
<evidence type="ECO:0000256" key="1">
    <source>
        <dbReference type="SAM" id="Phobius"/>
    </source>
</evidence>
<organism evidence="2 3">
    <name type="scientific">Kocuria oceani</name>
    <dbReference type="NCBI Taxonomy" id="988827"/>
    <lineage>
        <taxon>Bacteria</taxon>
        <taxon>Bacillati</taxon>
        <taxon>Actinomycetota</taxon>
        <taxon>Actinomycetes</taxon>
        <taxon>Micrococcales</taxon>
        <taxon>Micrococcaceae</taxon>
        <taxon>Kocuria</taxon>
    </lineage>
</organism>
<accession>A0ABV9TPL8</accession>
<dbReference type="Gene3D" id="2.160.20.80">
    <property type="entry name" value="E3 ubiquitin-protein ligase SopA"/>
    <property type="match status" value="1"/>
</dbReference>
<keyword evidence="1" id="KW-1133">Transmembrane helix</keyword>
<gene>
    <name evidence="2" type="ORF">ACFPCS_18535</name>
</gene>
<dbReference type="Pfam" id="PF00805">
    <property type="entry name" value="Pentapeptide"/>
    <property type="match status" value="2"/>
</dbReference>
<dbReference type="Proteomes" id="UP001595797">
    <property type="component" value="Unassembled WGS sequence"/>
</dbReference>
<reference evidence="3" key="1">
    <citation type="journal article" date="2019" name="Int. J. Syst. Evol. Microbiol.">
        <title>The Global Catalogue of Microorganisms (GCM) 10K type strain sequencing project: providing services to taxonomists for standard genome sequencing and annotation.</title>
        <authorList>
            <consortium name="The Broad Institute Genomics Platform"/>
            <consortium name="The Broad Institute Genome Sequencing Center for Infectious Disease"/>
            <person name="Wu L."/>
            <person name="Ma J."/>
        </authorList>
    </citation>
    <scope>NUCLEOTIDE SEQUENCE [LARGE SCALE GENOMIC DNA]</scope>
    <source>
        <strain evidence="3">CGMCC 4.6946</strain>
    </source>
</reference>
<dbReference type="InterPro" id="IPR051082">
    <property type="entry name" value="Pentapeptide-BTB/POZ_domain"/>
</dbReference>
<keyword evidence="3" id="KW-1185">Reference proteome</keyword>
<proteinExistence type="predicted"/>
<feature type="transmembrane region" description="Helical" evidence="1">
    <location>
        <begin position="20"/>
        <end position="42"/>
    </location>
</feature>
<dbReference type="InterPro" id="IPR001646">
    <property type="entry name" value="5peptide_repeat"/>
</dbReference>
<dbReference type="PANTHER" id="PTHR14136">
    <property type="entry name" value="BTB_POZ DOMAIN-CONTAINING PROTEIN KCTD9"/>
    <property type="match status" value="1"/>
</dbReference>
<name>A0ABV9TPL8_9MICC</name>
<dbReference type="RefSeq" id="WP_277552081.1">
    <property type="nucleotide sequence ID" value="NZ_JARAMH010000019.1"/>
</dbReference>